<reference evidence="3" key="1">
    <citation type="submission" date="2021-04" db="EMBL/GenBank/DDBJ databases">
        <title>Genome based classification of Actinospica acidithermotolerans sp. nov., an actinobacterium isolated from an Indonesian hot spring.</title>
        <authorList>
            <person name="Kusuma A.B."/>
            <person name="Putra K.E."/>
            <person name="Nafisah S."/>
            <person name="Loh J."/>
            <person name="Nouioui I."/>
            <person name="Goodfellow M."/>
        </authorList>
    </citation>
    <scope>NUCLEOTIDE SEQUENCE</scope>
    <source>
        <strain evidence="3">CSCA 57</strain>
    </source>
</reference>
<evidence type="ECO:0000256" key="1">
    <source>
        <dbReference type="SAM" id="MobiDB-lite"/>
    </source>
</evidence>
<keyword evidence="4" id="KW-1185">Reference proteome</keyword>
<comment type="caution">
    <text evidence="3">The sequence shown here is derived from an EMBL/GenBank/DDBJ whole genome shotgun (WGS) entry which is preliminary data.</text>
</comment>
<protein>
    <submittedName>
        <fullName evidence="3">Uncharacterized protein</fullName>
    </submittedName>
</protein>
<dbReference type="RefSeq" id="WP_212532774.1">
    <property type="nucleotide sequence ID" value="NZ_JAGSOG010000277.1"/>
</dbReference>
<feature type="transmembrane region" description="Helical" evidence="2">
    <location>
        <begin position="96"/>
        <end position="115"/>
    </location>
</feature>
<name>A0A941EV55_9ACTN</name>
<feature type="region of interest" description="Disordered" evidence="1">
    <location>
        <begin position="1"/>
        <end position="33"/>
    </location>
</feature>
<evidence type="ECO:0000256" key="2">
    <source>
        <dbReference type="SAM" id="Phobius"/>
    </source>
</evidence>
<dbReference type="Proteomes" id="UP000675781">
    <property type="component" value="Unassembled WGS sequence"/>
</dbReference>
<keyword evidence="2" id="KW-1133">Transmembrane helix</keyword>
<accession>A0A941EV55</accession>
<evidence type="ECO:0000313" key="4">
    <source>
        <dbReference type="Proteomes" id="UP000675781"/>
    </source>
</evidence>
<proteinExistence type="predicted"/>
<dbReference type="AlphaFoldDB" id="A0A941EV55"/>
<sequence length="538" mass="60012">MYDHTSPARTPQPRTAPDDTARSAPATPANAPVGGRGYAASNVTRLLCAGTYLDDGYRRAVIQALLTERFRQVAPSYGYDVIPVLGHALAARRLRMYHSVLTFTGLFLFVLLRFTHALSSLNAFLLFAWWAWSASYLLRLVSLETLMREFRPAETNGGARSRSRGPGFRGGYPEDENLGADRVDELIEQQSADTGVIYYGGFTPFVGAGFGHSSWTNAELLVEAPPNPFADSEEFAGLKKFTVAEITDYVARRLKSDLCDEASPPTRIENLVIERRRYTKAVARRVSEDIDPFVSVSEVHWEESYAAAREFLCIRVGAWDQEVVTSMFVGFDLKGNTLHTEFYPYVLPPIREAFHIVDRLPEHFTPRLVFRIAFDTLRALPFEAVRTVIHPLAHRLPRPGDVAEQLDRKLAKLAKRGGHAGESSLGLARYAGIRIDRGANASIRELATPNKLHHFFQKADIVKYTQIVERSLLRIIEDFLYEHNVDLTDHRAAAANILNQSFGDVHNHGNGNVVSQGNLGKQSIRARAAGARTHLKDA</sequence>
<evidence type="ECO:0000313" key="3">
    <source>
        <dbReference type="EMBL" id="MBR7838315.1"/>
    </source>
</evidence>
<dbReference type="EMBL" id="JAGSOG010000277">
    <property type="protein sequence ID" value="MBR7838315.1"/>
    <property type="molecule type" value="Genomic_DNA"/>
</dbReference>
<keyword evidence="2" id="KW-0472">Membrane</keyword>
<organism evidence="3 4">
    <name type="scientific">Actinospica durhamensis</name>
    <dbReference type="NCBI Taxonomy" id="1508375"/>
    <lineage>
        <taxon>Bacteria</taxon>
        <taxon>Bacillati</taxon>
        <taxon>Actinomycetota</taxon>
        <taxon>Actinomycetes</taxon>
        <taxon>Catenulisporales</taxon>
        <taxon>Actinospicaceae</taxon>
        <taxon>Actinospica</taxon>
    </lineage>
</organism>
<keyword evidence="2" id="KW-0812">Transmembrane</keyword>
<gene>
    <name evidence="3" type="ORF">KDL01_33910</name>
</gene>